<evidence type="ECO:0000313" key="4">
    <source>
        <dbReference type="EMBL" id="GLV53412.1"/>
    </source>
</evidence>
<accession>A0ABQ6FLT1</accession>
<dbReference type="InterPro" id="IPR029063">
    <property type="entry name" value="SAM-dependent_MTases_sf"/>
</dbReference>
<protein>
    <submittedName>
        <fullName evidence="4">O-methyltransferase</fullName>
    </submittedName>
</protein>
<dbReference type="SUPFAM" id="SSF53335">
    <property type="entry name" value="S-adenosyl-L-methionine-dependent methyltransferases"/>
    <property type="match status" value="1"/>
</dbReference>
<dbReference type="RefSeq" id="WP_338247004.1">
    <property type="nucleotide sequence ID" value="NZ_BSRI01000001.1"/>
</dbReference>
<keyword evidence="5" id="KW-1185">Reference proteome</keyword>
<organism evidence="4 5">
    <name type="scientific">Dictyobacter halimunensis</name>
    <dbReference type="NCBI Taxonomy" id="3026934"/>
    <lineage>
        <taxon>Bacteria</taxon>
        <taxon>Bacillati</taxon>
        <taxon>Chloroflexota</taxon>
        <taxon>Ktedonobacteria</taxon>
        <taxon>Ktedonobacterales</taxon>
        <taxon>Dictyobacteraceae</taxon>
        <taxon>Dictyobacter</taxon>
    </lineage>
</organism>
<dbReference type="EMBL" id="BSRI01000001">
    <property type="protein sequence ID" value="GLV53412.1"/>
    <property type="molecule type" value="Genomic_DNA"/>
</dbReference>
<reference evidence="4 5" key="1">
    <citation type="submission" date="2023-02" db="EMBL/GenBank/DDBJ databases">
        <title>Dictyobacter halimunensis sp. nov., a new member of the class Ktedonobacteria from forest soil in a geothermal area.</title>
        <authorList>
            <person name="Rachmania M.K."/>
            <person name="Ningsih F."/>
            <person name="Sakai Y."/>
            <person name="Yabe S."/>
            <person name="Yokota A."/>
            <person name="Sjamsuridzal W."/>
        </authorList>
    </citation>
    <scope>NUCLEOTIDE SEQUENCE [LARGE SCALE GENOMIC DNA]</scope>
    <source>
        <strain evidence="4 5">S3.2.2.5</strain>
    </source>
</reference>
<keyword evidence="2" id="KW-0808">Transferase</keyword>
<dbReference type="PANTHER" id="PTHR43167:SF1">
    <property type="entry name" value="PUTATIVE (AFU_ORTHOLOGUE AFUA_6G01830)-RELATED"/>
    <property type="match status" value="1"/>
</dbReference>
<evidence type="ECO:0000256" key="2">
    <source>
        <dbReference type="ARBA" id="ARBA00022679"/>
    </source>
</evidence>
<dbReference type="Pfam" id="PF13578">
    <property type="entry name" value="Methyltransf_24"/>
    <property type="match status" value="1"/>
</dbReference>
<sequence>MDQQLQALLTELYEEGQRNDAQAQERRKKRLNLEPETAQLLSVLVRSGKRTRLLEIGTSNGYSTIWLAWAARLNGGTVISIDREAEKHQLADANLRRASLRDVVQLVQGDATSIVADLAGPFDFVFFDADRFSAPAQLNLLLPRLTPDVLVLADNVHSHPDEIADYLATVQNLPDFEHMVLPVGKGLSLAYRHQPSQSVCRS</sequence>
<name>A0ABQ6FLT1_9CHLR</name>
<comment type="caution">
    <text evidence="4">The sequence shown here is derived from an EMBL/GenBank/DDBJ whole genome shotgun (WGS) entry which is preliminary data.</text>
</comment>
<dbReference type="PROSITE" id="PS51682">
    <property type="entry name" value="SAM_OMT_I"/>
    <property type="match status" value="1"/>
</dbReference>
<evidence type="ECO:0000256" key="3">
    <source>
        <dbReference type="ARBA" id="ARBA00022691"/>
    </source>
</evidence>
<evidence type="ECO:0000256" key="1">
    <source>
        <dbReference type="ARBA" id="ARBA00022603"/>
    </source>
</evidence>
<dbReference type="CDD" id="cd02440">
    <property type="entry name" value="AdoMet_MTases"/>
    <property type="match status" value="1"/>
</dbReference>
<dbReference type="Gene3D" id="3.40.50.150">
    <property type="entry name" value="Vaccinia Virus protein VP39"/>
    <property type="match status" value="1"/>
</dbReference>
<evidence type="ECO:0000313" key="5">
    <source>
        <dbReference type="Proteomes" id="UP001344906"/>
    </source>
</evidence>
<dbReference type="PANTHER" id="PTHR43167">
    <property type="entry name" value="PUTATIVE (AFU_ORTHOLOGUE AFUA_6G01830)-RELATED"/>
    <property type="match status" value="1"/>
</dbReference>
<proteinExistence type="predicted"/>
<keyword evidence="1" id="KW-0489">Methyltransferase</keyword>
<dbReference type="Proteomes" id="UP001344906">
    <property type="component" value="Unassembled WGS sequence"/>
</dbReference>
<gene>
    <name evidence="4" type="ORF">KDH_02660</name>
</gene>
<dbReference type="InterPro" id="IPR002935">
    <property type="entry name" value="SAM_O-MeTrfase"/>
</dbReference>
<keyword evidence="3" id="KW-0949">S-adenosyl-L-methionine</keyword>